<name>A0A0C2DMP0_9BILA</name>
<proteinExistence type="inferred from homology"/>
<protein>
    <submittedName>
        <fullName evidence="6">PH domain protein</fullName>
    </submittedName>
</protein>
<dbReference type="InterPro" id="IPR001849">
    <property type="entry name" value="PH_domain"/>
</dbReference>
<comment type="similarity">
    <text evidence="1">Belongs to the MELT/VEPH family.</text>
</comment>
<gene>
    <name evidence="6" type="ORF">ANCDUO_05830</name>
</gene>
<evidence type="ECO:0000313" key="7">
    <source>
        <dbReference type="Proteomes" id="UP000054047"/>
    </source>
</evidence>
<keyword evidence="7" id="KW-1185">Reference proteome</keyword>
<dbReference type="Gene3D" id="2.30.29.30">
    <property type="entry name" value="Pleckstrin-homology domain (PH domain)/Phosphotyrosine-binding domain (PTB)"/>
    <property type="match status" value="1"/>
</dbReference>
<dbReference type="Proteomes" id="UP000054047">
    <property type="component" value="Unassembled WGS sequence"/>
</dbReference>
<dbReference type="GO" id="GO:0010314">
    <property type="term" value="F:phosphatidylinositol-5-phosphate binding"/>
    <property type="evidence" value="ECO:0007669"/>
    <property type="project" value="TreeGrafter"/>
</dbReference>
<evidence type="ECO:0000256" key="1">
    <source>
        <dbReference type="ARBA" id="ARBA00010187"/>
    </source>
</evidence>
<dbReference type="PROSITE" id="PS50003">
    <property type="entry name" value="PH_DOMAIN"/>
    <property type="match status" value="1"/>
</dbReference>
<dbReference type="EMBL" id="KN728389">
    <property type="protein sequence ID" value="KIH63867.1"/>
    <property type="molecule type" value="Genomic_DNA"/>
</dbReference>
<organism evidence="6 7">
    <name type="scientific">Ancylostoma duodenale</name>
    <dbReference type="NCBI Taxonomy" id="51022"/>
    <lineage>
        <taxon>Eukaryota</taxon>
        <taxon>Metazoa</taxon>
        <taxon>Ecdysozoa</taxon>
        <taxon>Nematoda</taxon>
        <taxon>Chromadorea</taxon>
        <taxon>Rhabditida</taxon>
        <taxon>Rhabditina</taxon>
        <taxon>Rhabditomorpha</taxon>
        <taxon>Strongyloidea</taxon>
        <taxon>Ancylostomatidae</taxon>
        <taxon>Ancylostomatinae</taxon>
        <taxon>Ancylostoma</taxon>
    </lineage>
</organism>
<dbReference type="InterPro" id="IPR011993">
    <property type="entry name" value="PH-like_dom_sf"/>
</dbReference>
<evidence type="ECO:0000256" key="2">
    <source>
        <dbReference type="ARBA" id="ARBA00023136"/>
    </source>
</evidence>
<comment type="subcellular location">
    <subcellularLocation>
        <location evidence="3">Endomembrane system</location>
        <topology evidence="3">Peripheral membrane protein</topology>
        <orientation evidence="3">Cytoplasmic side</orientation>
    </subcellularLocation>
</comment>
<feature type="region of interest" description="Disordered" evidence="4">
    <location>
        <begin position="141"/>
        <end position="207"/>
    </location>
</feature>
<dbReference type="Pfam" id="PF00169">
    <property type="entry name" value="PH"/>
    <property type="match status" value="1"/>
</dbReference>
<dbReference type="SUPFAM" id="SSF50729">
    <property type="entry name" value="PH domain-like"/>
    <property type="match status" value="1"/>
</dbReference>
<dbReference type="GO" id="GO:0009966">
    <property type="term" value="P:regulation of signal transduction"/>
    <property type="evidence" value="ECO:0007669"/>
    <property type="project" value="TreeGrafter"/>
</dbReference>
<dbReference type="InterPro" id="IPR039888">
    <property type="entry name" value="Melted-like"/>
</dbReference>
<accession>A0A0C2DMP0</accession>
<dbReference type="GO" id="GO:0012505">
    <property type="term" value="C:endomembrane system"/>
    <property type="evidence" value="ECO:0007669"/>
    <property type="project" value="UniProtKB-SubCell"/>
</dbReference>
<sequence length="582" mass="66101">MDEMYRKVRGVGEAWPSSLRPHIETLRAIGRGYNKRVIDRILALVGWKFHSSINEWRYYGDLDSERREELERFPSGEDLSKEQWIGDYFKISKGDCDEKEAGYCVSDKGGPRTVFPVCESPADSSALELDRNTHSLAMQYQNRSSGSLPRRAGHGSASHSLQGMRSTSENAGSRDLSQSSVTAASLADSTQIQPKTQTLPAGFAPNTQIQIGKDGRVRPVAGTRRAANWASGYETTFPANAGPVTTTKMHPLSEEEERQWAVRASFQRWMSNIYIDENPVKFQKSVDRSDVVLQFVDHRRNKIRRYIGDVSSRFPIPIQCTVEGSKSSKHRMIVHFTCQVHSAYCVFHDDYMFAFKTKFAAAWLHLMFLQMQSTSIENDCGVVSQSAAPFLTLARCWQCLPARITKDRAFVTLVTSAFPTVKEQDKLYKELEEASFFDCFSLDGPSNRWSCFSCSHPDRVKSFVEDGSQRVLEGQLKEKKGRWRFLRRWHTKYFTLSSAALTCSSEQTSESQTLLPAIDLRSIRSVRSLSRGRKSRKSLRRAFEIFTSDNTSVVLKATDEKKAEEWLQYLQIAVAHAKRDTS</sequence>
<evidence type="ECO:0000259" key="5">
    <source>
        <dbReference type="PROSITE" id="PS50003"/>
    </source>
</evidence>
<dbReference type="PANTHER" id="PTHR21630:SF10">
    <property type="entry name" value="VENTRICULAR ZONE-EXPRESSED PH DOMAIN-CONTAINING PROTEIN HOMOLOG 1"/>
    <property type="match status" value="1"/>
</dbReference>
<keyword evidence="2" id="KW-0472">Membrane</keyword>
<dbReference type="OrthoDB" id="5869902at2759"/>
<reference evidence="6 7" key="1">
    <citation type="submission" date="2013-12" db="EMBL/GenBank/DDBJ databases">
        <title>Draft genome of the parsitic nematode Ancylostoma duodenale.</title>
        <authorList>
            <person name="Mitreva M."/>
        </authorList>
    </citation>
    <scope>NUCLEOTIDE SEQUENCE [LARGE SCALE GENOMIC DNA]</scope>
    <source>
        <strain evidence="6 7">Zhejiang</strain>
    </source>
</reference>
<evidence type="ECO:0000256" key="3">
    <source>
        <dbReference type="ARBA" id="ARBA00029433"/>
    </source>
</evidence>
<evidence type="ECO:0000313" key="6">
    <source>
        <dbReference type="EMBL" id="KIH63867.1"/>
    </source>
</evidence>
<dbReference type="AlphaFoldDB" id="A0A0C2DMP0"/>
<dbReference type="GO" id="GO:0005886">
    <property type="term" value="C:plasma membrane"/>
    <property type="evidence" value="ECO:0007669"/>
    <property type="project" value="TreeGrafter"/>
</dbReference>
<dbReference type="SMART" id="SM00233">
    <property type="entry name" value="PH"/>
    <property type="match status" value="1"/>
</dbReference>
<dbReference type="PANTHER" id="PTHR21630">
    <property type="entry name" value="VEPH-A/MELTED"/>
    <property type="match status" value="1"/>
</dbReference>
<evidence type="ECO:0000256" key="4">
    <source>
        <dbReference type="SAM" id="MobiDB-lite"/>
    </source>
</evidence>
<feature type="compositionally biased region" description="Polar residues" evidence="4">
    <location>
        <begin position="157"/>
        <end position="207"/>
    </location>
</feature>
<feature type="domain" description="PH" evidence="5">
    <location>
        <begin position="469"/>
        <end position="575"/>
    </location>
</feature>